<dbReference type="OrthoDB" id="1723750at2759"/>
<dbReference type="InterPro" id="IPR019410">
    <property type="entry name" value="Methyltransf_16"/>
</dbReference>
<evidence type="ECO:0000256" key="4">
    <source>
        <dbReference type="ARBA" id="ARBA00022490"/>
    </source>
</evidence>
<dbReference type="GO" id="GO:0018064">
    <property type="term" value="F:protein-L-histidine N-tele-methyltransferase activity"/>
    <property type="evidence" value="ECO:0007669"/>
    <property type="project" value="UniProtKB-EC"/>
</dbReference>
<dbReference type="Proteomes" id="UP000825935">
    <property type="component" value="Chromosome 12"/>
</dbReference>
<keyword evidence="12" id="KW-1185">Reference proteome</keyword>
<dbReference type="GO" id="GO:0032259">
    <property type="term" value="P:methylation"/>
    <property type="evidence" value="ECO:0007669"/>
    <property type="project" value="UniProtKB-KW"/>
</dbReference>
<keyword evidence="7" id="KW-0949">S-adenosyl-L-methionine</keyword>
<protein>
    <recommendedName>
        <fullName evidence="3">protein-histidine N-methyltransferase</fullName>
        <ecNumber evidence="3">2.1.1.85</ecNumber>
    </recommendedName>
</protein>
<dbReference type="InterPro" id="IPR029063">
    <property type="entry name" value="SAM-dependent_MTases_sf"/>
</dbReference>
<evidence type="ECO:0000256" key="1">
    <source>
        <dbReference type="ARBA" id="ARBA00004123"/>
    </source>
</evidence>
<evidence type="ECO:0000313" key="11">
    <source>
        <dbReference type="EMBL" id="KAH7422781.1"/>
    </source>
</evidence>
<dbReference type="Gene3D" id="3.40.50.150">
    <property type="entry name" value="Vaccinia Virus protein VP39"/>
    <property type="match status" value="1"/>
</dbReference>
<name>A0A8T2THD2_CERRI</name>
<dbReference type="PANTHER" id="PTHR14614">
    <property type="entry name" value="HEPATOCELLULAR CARCINOMA-ASSOCIATED ANTIGEN"/>
    <property type="match status" value="1"/>
</dbReference>
<dbReference type="SUPFAM" id="SSF53335">
    <property type="entry name" value="S-adenosyl-L-methionine-dependent methyltransferases"/>
    <property type="match status" value="1"/>
</dbReference>
<dbReference type="GO" id="GO:0005634">
    <property type="term" value="C:nucleus"/>
    <property type="evidence" value="ECO:0007669"/>
    <property type="project" value="UniProtKB-SubCell"/>
</dbReference>
<keyword evidence="6" id="KW-0808">Transferase</keyword>
<evidence type="ECO:0000256" key="7">
    <source>
        <dbReference type="ARBA" id="ARBA00022691"/>
    </source>
</evidence>
<evidence type="ECO:0000256" key="10">
    <source>
        <dbReference type="SAM" id="MobiDB-lite"/>
    </source>
</evidence>
<comment type="subcellular location">
    <subcellularLocation>
        <location evidence="2">Cytoplasm</location>
    </subcellularLocation>
    <subcellularLocation>
        <location evidence="1">Nucleus</location>
    </subcellularLocation>
</comment>
<accession>A0A8T2THD2</accession>
<evidence type="ECO:0000313" key="12">
    <source>
        <dbReference type="Proteomes" id="UP000825935"/>
    </source>
</evidence>
<keyword evidence="8" id="KW-0539">Nucleus</keyword>
<dbReference type="GO" id="GO:0005737">
    <property type="term" value="C:cytoplasm"/>
    <property type="evidence" value="ECO:0007669"/>
    <property type="project" value="UniProtKB-SubCell"/>
</dbReference>
<sequence length="367" mass="40363">MKVPLLLTWLSGLTSYGLKHETYWLEELLKEDSHPLLCPFEVLPSQVPKINSFALDTVALEGGLTLFKINSAGIPSSEYLSRKLEGGLGLSKCAVQLVNTLRREIQDGQLSFRGKRVLELGCGHGLPGIFACLKGAAAVHFQDVSSEMLKNVTISNVHANLEHSQSRCARLNGCRRMMVKKRRELGVEIRYYAGDWSHMDSVLSLARQGYADSAYDGSHLYLSHPNGESSLTNSRNVDYDEVICTSSHGQTSGGRESASGSTKYGSRAWESSHSSANLEAGYDVILMSETVYTAQSLPKLYGLIIKCLRPQYGVVYTAGKRHYFRSAGGTRQLKSLADAHGFLGAHLISEASGKSFKSSEVWKFFPR</sequence>
<dbReference type="EMBL" id="CM035417">
    <property type="protein sequence ID" value="KAH7422781.1"/>
    <property type="molecule type" value="Genomic_DNA"/>
</dbReference>
<evidence type="ECO:0000256" key="3">
    <source>
        <dbReference type="ARBA" id="ARBA00012533"/>
    </source>
</evidence>
<evidence type="ECO:0000256" key="8">
    <source>
        <dbReference type="ARBA" id="ARBA00023242"/>
    </source>
</evidence>
<dbReference type="PANTHER" id="PTHR14614:SF39">
    <property type="entry name" value="HISTIDINE PROTEIN METHYLTRANSFERASE 1 HOMOLOG"/>
    <property type="match status" value="1"/>
</dbReference>
<organism evidence="11 12">
    <name type="scientific">Ceratopteris richardii</name>
    <name type="common">Triangle waterfern</name>
    <dbReference type="NCBI Taxonomy" id="49495"/>
    <lineage>
        <taxon>Eukaryota</taxon>
        <taxon>Viridiplantae</taxon>
        <taxon>Streptophyta</taxon>
        <taxon>Embryophyta</taxon>
        <taxon>Tracheophyta</taxon>
        <taxon>Polypodiopsida</taxon>
        <taxon>Polypodiidae</taxon>
        <taxon>Polypodiales</taxon>
        <taxon>Pteridineae</taxon>
        <taxon>Pteridaceae</taxon>
        <taxon>Parkerioideae</taxon>
        <taxon>Ceratopteris</taxon>
    </lineage>
</organism>
<feature type="region of interest" description="Disordered" evidence="10">
    <location>
        <begin position="246"/>
        <end position="266"/>
    </location>
</feature>
<dbReference type="AlphaFoldDB" id="A0A8T2THD2"/>
<keyword evidence="4" id="KW-0963">Cytoplasm</keyword>
<dbReference type="OMA" id="AHNRYSG"/>
<keyword evidence="5" id="KW-0489">Methyltransferase</keyword>
<evidence type="ECO:0000256" key="2">
    <source>
        <dbReference type="ARBA" id="ARBA00004496"/>
    </source>
</evidence>
<comment type="caution">
    <text evidence="11">The sequence shown here is derived from an EMBL/GenBank/DDBJ whole genome shotgun (WGS) entry which is preliminary data.</text>
</comment>
<dbReference type="Pfam" id="PF10294">
    <property type="entry name" value="Methyltransf_16"/>
    <property type="match status" value="1"/>
</dbReference>
<reference evidence="11" key="1">
    <citation type="submission" date="2021-08" db="EMBL/GenBank/DDBJ databases">
        <title>WGS assembly of Ceratopteris richardii.</title>
        <authorList>
            <person name="Marchant D.B."/>
            <person name="Chen G."/>
            <person name="Jenkins J."/>
            <person name="Shu S."/>
            <person name="Leebens-Mack J."/>
            <person name="Grimwood J."/>
            <person name="Schmutz J."/>
            <person name="Soltis P."/>
            <person name="Soltis D."/>
            <person name="Chen Z.-H."/>
        </authorList>
    </citation>
    <scope>NUCLEOTIDE SEQUENCE</scope>
    <source>
        <strain evidence="11">Whitten #5841</strain>
        <tissue evidence="11">Leaf</tissue>
    </source>
</reference>
<evidence type="ECO:0000256" key="6">
    <source>
        <dbReference type="ARBA" id="ARBA00022679"/>
    </source>
</evidence>
<dbReference type="EC" id="2.1.1.85" evidence="3"/>
<evidence type="ECO:0000256" key="5">
    <source>
        <dbReference type="ARBA" id="ARBA00022603"/>
    </source>
</evidence>
<proteinExistence type="inferred from homology"/>
<comment type="similarity">
    <text evidence="9">Belongs to the methyltransferase superfamily. METTL18 family.</text>
</comment>
<evidence type="ECO:0000256" key="9">
    <source>
        <dbReference type="ARBA" id="ARBA00038126"/>
    </source>
</evidence>
<gene>
    <name evidence="11" type="ORF">KP509_12G025400</name>
</gene>